<evidence type="ECO:0000313" key="3">
    <source>
        <dbReference type="EMBL" id="ARP88379.1"/>
    </source>
</evidence>
<dbReference type="InterPro" id="IPR011009">
    <property type="entry name" value="Kinase-like_dom_sf"/>
</dbReference>
<accession>A0A1W6Z5K9</accession>
<dbReference type="SUPFAM" id="SSF56112">
    <property type="entry name" value="Protein kinase-like (PK-like)"/>
    <property type="match status" value="1"/>
</dbReference>
<name>A0A1W6Z5K9_9BORD</name>
<reference evidence="3 4" key="1">
    <citation type="submission" date="2017-05" db="EMBL/GenBank/DDBJ databases">
        <title>Complete and WGS of Bordetella genogroups.</title>
        <authorList>
            <person name="Spilker T."/>
            <person name="LiPuma J."/>
        </authorList>
    </citation>
    <scope>NUCLEOTIDE SEQUENCE [LARGE SCALE GENOMIC DNA]</scope>
    <source>
        <strain evidence="3 4">AU17164</strain>
    </source>
</reference>
<evidence type="ECO:0008006" key="5">
    <source>
        <dbReference type="Google" id="ProtNLM"/>
    </source>
</evidence>
<dbReference type="Proteomes" id="UP000194139">
    <property type="component" value="Chromosome"/>
</dbReference>
<protein>
    <recommendedName>
        <fullName evidence="5">Protein kinase domain-containing protein</fullName>
    </recommendedName>
</protein>
<evidence type="ECO:0000256" key="1">
    <source>
        <dbReference type="SAM" id="MobiDB-lite"/>
    </source>
</evidence>
<keyword evidence="4" id="KW-1185">Reference proteome</keyword>
<proteinExistence type="predicted"/>
<sequence length="431" mass="44459">MGFGVKTMSVSTAFVPETVHPTPEPFGYRPLAAIAAAAAGGVPQKRIGRVLSEIAPALVALHEEGRVHGAISVHTVGLDEFGHAHVLVPALYPDHPASMEPASCFAAVEQFDPDPVQVCGPWTDVYAVCAVMCSLVSGSPPPHALARRAQEHYVPLTTRKPRGYDEHFLSVIDRGLSLAAARRPASIVELCELLGVSFVPEAIAEAAAVPPETASGGDIEPDTGRDAAGGGRRRAAALLAVIAGALAVAGIWTWTRQDDRTEVTPRSVAAAPRAADRPATSGAPPAGGAAAQPRSDGAAEGSNGAETSEPWATRDSMPRNLPPTAATAAGDAGNSTAGGMANAPATGSASSGSATGTRPAQLARATLRVDVLPWGEIFVDGVSRGVSPPLKTLTLPPGRHTLEIRNADLPPYRVVLELKAGRQATVRHDFR</sequence>
<gene>
    <name evidence="3" type="ORF">CAL13_20775</name>
</gene>
<feature type="transmembrane region" description="Helical" evidence="2">
    <location>
        <begin position="235"/>
        <end position="254"/>
    </location>
</feature>
<feature type="compositionally biased region" description="Low complexity" evidence="1">
    <location>
        <begin position="324"/>
        <end position="357"/>
    </location>
</feature>
<feature type="compositionally biased region" description="Low complexity" evidence="1">
    <location>
        <begin position="265"/>
        <end position="291"/>
    </location>
</feature>
<feature type="region of interest" description="Disordered" evidence="1">
    <location>
        <begin position="259"/>
        <end position="357"/>
    </location>
</feature>
<feature type="region of interest" description="Disordered" evidence="1">
    <location>
        <begin position="209"/>
        <end position="229"/>
    </location>
</feature>
<dbReference type="Gene3D" id="1.10.510.10">
    <property type="entry name" value="Transferase(Phosphotransferase) domain 1"/>
    <property type="match status" value="1"/>
</dbReference>
<evidence type="ECO:0000256" key="2">
    <source>
        <dbReference type="SAM" id="Phobius"/>
    </source>
</evidence>
<dbReference type="EMBL" id="CP021109">
    <property type="protein sequence ID" value="ARP88379.1"/>
    <property type="molecule type" value="Genomic_DNA"/>
</dbReference>
<keyword evidence="2" id="KW-1133">Transmembrane helix</keyword>
<organism evidence="3 4">
    <name type="scientific">Bordetella genomosp. 9</name>
    <dbReference type="NCBI Taxonomy" id="1416803"/>
    <lineage>
        <taxon>Bacteria</taxon>
        <taxon>Pseudomonadati</taxon>
        <taxon>Pseudomonadota</taxon>
        <taxon>Betaproteobacteria</taxon>
        <taxon>Burkholderiales</taxon>
        <taxon>Alcaligenaceae</taxon>
        <taxon>Bordetella</taxon>
    </lineage>
</organism>
<keyword evidence="2" id="KW-0812">Transmembrane</keyword>
<keyword evidence="2" id="KW-0472">Membrane</keyword>
<evidence type="ECO:0000313" key="4">
    <source>
        <dbReference type="Proteomes" id="UP000194139"/>
    </source>
</evidence>
<dbReference type="AlphaFoldDB" id="A0A1W6Z5K9"/>